<gene>
    <name evidence="2" type="ORF">SAMN02745181_2226</name>
</gene>
<dbReference type="GO" id="GO:0008233">
    <property type="term" value="F:peptidase activity"/>
    <property type="evidence" value="ECO:0007669"/>
    <property type="project" value="UniProtKB-KW"/>
</dbReference>
<organism evidence="2 3">
    <name type="scientific">Rubritalea squalenifaciens DSM 18772</name>
    <dbReference type="NCBI Taxonomy" id="1123071"/>
    <lineage>
        <taxon>Bacteria</taxon>
        <taxon>Pseudomonadati</taxon>
        <taxon>Verrucomicrobiota</taxon>
        <taxon>Verrucomicrobiia</taxon>
        <taxon>Verrucomicrobiales</taxon>
        <taxon>Rubritaleaceae</taxon>
        <taxon>Rubritalea</taxon>
    </lineage>
</organism>
<keyword evidence="2" id="KW-0378">Hydrolase</keyword>
<evidence type="ECO:0000313" key="3">
    <source>
        <dbReference type="Proteomes" id="UP000184510"/>
    </source>
</evidence>
<feature type="chain" id="PRO_5012884024" evidence="1">
    <location>
        <begin position="22"/>
        <end position="326"/>
    </location>
</feature>
<accession>A0A1M6KWS4</accession>
<dbReference type="SUPFAM" id="SSF50630">
    <property type="entry name" value="Acid proteases"/>
    <property type="match status" value="2"/>
</dbReference>
<sequence>MISKTLTYAALAMLAALPVEAQQKEEAKAGKYHSVPLIRTDRSGHYLAPVKVGNRDFRFLVDSGAGMELVLAQGTAKKLGKQLNDGGKAGAAGGSVAMQKTRVGRFSIGDAPRVAKGVQTYVIALHHAALELDGEKVIPDGLIGARLLNQWNVVVDTAKTALLVPDEGLSEGAFADRFEDDKAVKIPFERGMHGMPFVDLIIDGESYSFLIDTGAGTGTIEPGVAEKLGLEVIKENSSFGGAGDKRVNNAKVVMAKDAVLGGKARFPKIYFHTHTMDGTLKAPKGKNLGGILGGKVLASGGAFVDFGSQQIIIPKRIVLKRGAKAN</sequence>
<dbReference type="RefSeq" id="WP_143183831.1">
    <property type="nucleotide sequence ID" value="NZ_FQYR01000004.1"/>
</dbReference>
<dbReference type="AlphaFoldDB" id="A0A1M6KWS4"/>
<keyword evidence="3" id="KW-1185">Reference proteome</keyword>
<dbReference type="GO" id="GO:0006508">
    <property type="term" value="P:proteolysis"/>
    <property type="evidence" value="ECO:0007669"/>
    <property type="project" value="UniProtKB-KW"/>
</dbReference>
<dbReference type="OrthoDB" id="190550at2"/>
<proteinExistence type="predicted"/>
<keyword evidence="2" id="KW-0645">Protease</keyword>
<reference evidence="2 3" key="1">
    <citation type="submission" date="2016-11" db="EMBL/GenBank/DDBJ databases">
        <authorList>
            <person name="Jaros S."/>
            <person name="Januszkiewicz K."/>
            <person name="Wedrychowicz H."/>
        </authorList>
    </citation>
    <scope>NUCLEOTIDE SEQUENCE [LARGE SCALE GENOMIC DNA]</scope>
    <source>
        <strain evidence="2 3">DSM 18772</strain>
    </source>
</reference>
<dbReference type="EMBL" id="FQYR01000004">
    <property type="protein sequence ID" value="SHJ63405.1"/>
    <property type="molecule type" value="Genomic_DNA"/>
</dbReference>
<dbReference type="InterPro" id="IPR021109">
    <property type="entry name" value="Peptidase_aspartic_dom_sf"/>
</dbReference>
<evidence type="ECO:0000313" key="2">
    <source>
        <dbReference type="EMBL" id="SHJ63405.1"/>
    </source>
</evidence>
<feature type="signal peptide" evidence="1">
    <location>
        <begin position="1"/>
        <end position="21"/>
    </location>
</feature>
<protein>
    <submittedName>
        <fullName evidence="2">Aspartyl protease</fullName>
    </submittedName>
</protein>
<name>A0A1M6KWS4_9BACT</name>
<dbReference type="InParanoid" id="A0A1M6KWS4"/>
<dbReference type="Proteomes" id="UP000184510">
    <property type="component" value="Unassembled WGS sequence"/>
</dbReference>
<dbReference type="Gene3D" id="2.40.70.10">
    <property type="entry name" value="Acid Proteases"/>
    <property type="match status" value="2"/>
</dbReference>
<keyword evidence="1" id="KW-0732">Signal</keyword>
<dbReference type="Pfam" id="PF13650">
    <property type="entry name" value="Asp_protease_2"/>
    <property type="match status" value="2"/>
</dbReference>
<evidence type="ECO:0000256" key="1">
    <source>
        <dbReference type="SAM" id="SignalP"/>
    </source>
</evidence>